<proteinExistence type="predicted"/>
<organism evidence="2 3">
    <name type="scientific">Amycolatopsis alkalitolerans</name>
    <dbReference type="NCBI Taxonomy" id="2547244"/>
    <lineage>
        <taxon>Bacteria</taxon>
        <taxon>Bacillati</taxon>
        <taxon>Actinomycetota</taxon>
        <taxon>Actinomycetes</taxon>
        <taxon>Pseudonocardiales</taxon>
        <taxon>Pseudonocardiaceae</taxon>
        <taxon>Amycolatopsis</taxon>
    </lineage>
</organism>
<evidence type="ECO:0000313" key="3">
    <source>
        <dbReference type="Proteomes" id="UP000305546"/>
    </source>
</evidence>
<feature type="chain" id="PRO_5038699586" evidence="1">
    <location>
        <begin position="18"/>
        <end position="149"/>
    </location>
</feature>
<evidence type="ECO:0000313" key="2">
    <source>
        <dbReference type="EMBL" id="TNC29563.1"/>
    </source>
</evidence>
<dbReference type="OrthoDB" id="3828886at2"/>
<keyword evidence="1" id="KW-0732">Signal</keyword>
<comment type="caution">
    <text evidence="2">The sequence shown here is derived from an EMBL/GenBank/DDBJ whole genome shotgun (WGS) entry which is preliminary data.</text>
</comment>
<sequence>MRLLVLLVVLTACGTQAGAPERACTAIGAMPGISVAIAPSVAARFGGTAGIDVCWNGSCHGYPVVLTPATTAVATPCTGGPDDTCGARMRETGGKTGFATVPGLPAAPVTLTFSGETVSVTPELVYPNGPACGAGGPQAKITVDEKGVR</sequence>
<dbReference type="EMBL" id="VDFW01000001">
    <property type="protein sequence ID" value="TNC29563.1"/>
    <property type="molecule type" value="Genomic_DNA"/>
</dbReference>
<name>A0A5C4MDF2_9PSEU</name>
<gene>
    <name evidence="2" type="ORF">FG385_00915</name>
</gene>
<reference evidence="2 3" key="1">
    <citation type="submission" date="2019-06" db="EMBL/GenBank/DDBJ databases">
        <title>Amycolatopsis alkalitolerans sp. nov., isolated from Gastrodia elata Blume.</title>
        <authorList>
            <person name="Narsing Rao M.P."/>
            <person name="Li W.J."/>
        </authorList>
    </citation>
    <scope>NUCLEOTIDE SEQUENCE [LARGE SCALE GENOMIC DNA]</scope>
    <source>
        <strain evidence="2 3">SYSUP0005</strain>
    </source>
</reference>
<dbReference type="AlphaFoldDB" id="A0A5C4MDF2"/>
<accession>A0A5C4MDF2</accession>
<feature type="signal peptide" evidence="1">
    <location>
        <begin position="1"/>
        <end position="17"/>
    </location>
</feature>
<dbReference type="RefSeq" id="WP_139094634.1">
    <property type="nucleotide sequence ID" value="NZ_VDFW01000001.1"/>
</dbReference>
<evidence type="ECO:0000256" key="1">
    <source>
        <dbReference type="SAM" id="SignalP"/>
    </source>
</evidence>
<keyword evidence="3" id="KW-1185">Reference proteome</keyword>
<dbReference type="Proteomes" id="UP000305546">
    <property type="component" value="Unassembled WGS sequence"/>
</dbReference>
<protein>
    <submittedName>
        <fullName evidence="2">Uncharacterized protein</fullName>
    </submittedName>
</protein>